<accession>A0ABT8QY51</accession>
<protein>
    <submittedName>
        <fullName evidence="2">Right-handed parallel beta-helix repeat-containing protein</fullName>
    </submittedName>
</protein>
<dbReference type="SMART" id="SM00710">
    <property type="entry name" value="PbH1"/>
    <property type="match status" value="5"/>
</dbReference>
<dbReference type="InterPro" id="IPR012334">
    <property type="entry name" value="Pectin_lyas_fold"/>
</dbReference>
<sequence length="516" mass="58880">MNRVNSIWDQLEKQIAYKSFKPYLEFLKMPFYCLLVVSLLLFIGPAAFSQTKVVLKPGDEIQKAVDAHPEGTLFILKPGLYRMQDVKPKDKNQFIGEKGAILNGSRLLKDWKKEGKYWVHDGQTQQGQRYAACVKGYAGCQYPEDIYKNDYPLRQDTALLLVEPGEWFFDYDQDKVYLLEDPTRHKMEISVSRRAFGGNAKGVAIRGLVVEKYAIPGHMGAIGDQYPGEGWIIENNEIRLNHGKGLSASHNAIIRGNYIHHNGQMGMTANGKNILVENNEIAYNTLKEIGYNWEHEGGGTKFAYTDSLVVRNNYVHHNWGPGLWTDIKNKDALYEGNICTDNLASGIFHEISYSAIIRHNYVARNATVHGAQLFLSTSSDVEIHHNEVVVDQKSGDGIIVRQSKREVDGVPIYGINNYVHHNTITYFATNKRSGAWADYEADTFWKKGNNRFNYNTYFIKDAEAHCWEWSNGRNGWKTFRECGQEANGRIKTQFDRSKTYPEKVIRTSAGRFKVSY</sequence>
<dbReference type="InterPro" id="IPR039448">
    <property type="entry name" value="Beta_helix"/>
</dbReference>
<dbReference type="RefSeq" id="WP_302035568.1">
    <property type="nucleotide sequence ID" value="NZ_JAUKPO010000001.1"/>
</dbReference>
<dbReference type="Proteomes" id="UP001168528">
    <property type="component" value="Unassembled WGS sequence"/>
</dbReference>
<organism evidence="2 3">
    <name type="scientific">Rhodocytophaga aerolata</name>
    <dbReference type="NCBI Taxonomy" id="455078"/>
    <lineage>
        <taxon>Bacteria</taxon>
        <taxon>Pseudomonadati</taxon>
        <taxon>Bacteroidota</taxon>
        <taxon>Cytophagia</taxon>
        <taxon>Cytophagales</taxon>
        <taxon>Rhodocytophagaceae</taxon>
        <taxon>Rhodocytophaga</taxon>
    </lineage>
</organism>
<dbReference type="InterPro" id="IPR006626">
    <property type="entry name" value="PbH1"/>
</dbReference>
<evidence type="ECO:0000313" key="3">
    <source>
        <dbReference type="Proteomes" id="UP001168528"/>
    </source>
</evidence>
<evidence type="ECO:0000259" key="1">
    <source>
        <dbReference type="Pfam" id="PF13229"/>
    </source>
</evidence>
<dbReference type="InterPro" id="IPR011050">
    <property type="entry name" value="Pectin_lyase_fold/virulence"/>
</dbReference>
<dbReference type="Gene3D" id="2.160.20.10">
    <property type="entry name" value="Single-stranded right-handed beta-helix, Pectin lyase-like"/>
    <property type="match status" value="1"/>
</dbReference>
<name>A0ABT8QY51_9BACT</name>
<evidence type="ECO:0000313" key="2">
    <source>
        <dbReference type="EMBL" id="MDO1444766.1"/>
    </source>
</evidence>
<proteinExistence type="predicted"/>
<feature type="domain" description="Right handed beta helix" evidence="1">
    <location>
        <begin position="229"/>
        <end position="387"/>
    </location>
</feature>
<gene>
    <name evidence="2" type="ORF">Q0590_00815</name>
</gene>
<comment type="caution">
    <text evidence="2">The sequence shown here is derived from an EMBL/GenBank/DDBJ whole genome shotgun (WGS) entry which is preliminary data.</text>
</comment>
<reference evidence="2" key="1">
    <citation type="submission" date="2023-07" db="EMBL/GenBank/DDBJ databases">
        <title>The genome sequence of Rhodocytophaga aerolata KACC 12507.</title>
        <authorList>
            <person name="Zhang X."/>
        </authorList>
    </citation>
    <scope>NUCLEOTIDE SEQUENCE</scope>
    <source>
        <strain evidence="2">KACC 12507</strain>
    </source>
</reference>
<dbReference type="EMBL" id="JAUKPO010000001">
    <property type="protein sequence ID" value="MDO1444766.1"/>
    <property type="molecule type" value="Genomic_DNA"/>
</dbReference>
<dbReference type="Pfam" id="PF13229">
    <property type="entry name" value="Beta_helix"/>
    <property type="match status" value="1"/>
</dbReference>
<dbReference type="SUPFAM" id="SSF51126">
    <property type="entry name" value="Pectin lyase-like"/>
    <property type="match status" value="1"/>
</dbReference>
<keyword evidence="3" id="KW-1185">Reference proteome</keyword>